<accession>A0AA86RLS6</accession>
<proteinExistence type="predicted"/>
<dbReference type="EMBL" id="OY731398">
    <property type="protein sequence ID" value="CAJ1806688.1"/>
    <property type="molecule type" value="Genomic_DNA"/>
</dbReference>
<dbReference type="Proteomes" id="UP001189624">
    <property type="component" value="Chromosome 1"/>
</dbReference>
<organism evidence="1 2">
    <name type="scientific">Sphenostylis stenocarpa</name>
    <dbReference type="NCBI Taxonomy" id="92480"/>
    <lineage>
        <taxon>Eukaryota</taxon>
        <taxon>Viridiplantae</taxon>
        <taxon>Streptophyta</taxon>
        <taxon>Embryophyta</taxon>
        <taxon>Tracheophyta</taxon>
        <taxon>Spermatophyta</taxon>
        <taxon>Magnoliopsida</taxon>
        <taxon>eudicotyledons</taxon>
        <taxon>Gunneridae</taxon>
        <taxon>Pentapetalae</taxon>
        <taxon>rosids</taxon>
        <taxon>fabids</taxon>
        <taxon>Fabales</taxon>
        <taxon>Fabaceae</taxon>
        <taxon>Papilionoideae</taxon>
        <taxon>50 kb inversion clade</taxon>
        <taxon>NPAAA clade</taxon>
        <taxon>indigoferoid/millettioid clade</taxon>
        <taxon>Phaseoleae</taxon>
        <taxon>Sphenostylis</taxon>
    </lineage>
</organism>
<name>A0AA86RLS6_9FABA</name>
<evidence type="ECO:0000313" key="1">
    <source>
        <dbReference type="EMBL" id="CAJ1806688.1"/>
    </source>
</evidence>
<dbReference type="AlphaFoldDB" id="A0AA86RLS6"/>
<evidence type="ECO:0000313" key="2">
    <source>
        <dbReference type="Proteomes" id="UP001189624"/>
    </source>
</evidence>
<protein>
    <submittedName>
        <fullName evidence="1">Uncharacterized protein</fullName>
    </submittedName>
</protein>
<sequence>MRRWFEGRRDGAVWLGGESKMKRMIAMVVRCANLGSCRCQGSSKNDTAKARTDSWWLGAQRRCWHDEIEGPQ</sequence>
<gene>
    <name evidence="1" type="ORF">AYBTSS11_LOCUS785</name>
</gene>
<dbReference type="Gramene" id="rna-AYBTSS11_LOCUS785">
    <property type="protein sequence ID" value="CAJ1806688.1"/>
    <property type="gene ID" value="gene-AYBTSS11_LOCUS785"/>
</dbReference>
<keyword evidence="2" id="KW-1185">Reference proteome</keyword>
<reference evidence="1" key="1">
    <citation type="submission" date="2023-10" db="EMBL/GenBank/DDBJ databases">
        <authorList>
            <person name="Domelevo Entfellner J.-B."/>
        </authorList>
    </citation>
    <scope>NUCLEOTIDE SEQUENCE</scope>
</reference>